<accession>A0ABT8PWA6</accession>
<gene>
    <name evidence="2" type="ORF">Q0A17_14750</name>
</gene>
<evidence type="ECO:0000313" key="2">
    <source>
        <dbReference type="EMBL" id="MDN8600655.1"/>
    </source>
</evidence>
<organism evidence="2 3">
    <name type="scientific">Citrobacter enshiensis</name>
    <dbReference type="NCBI Taxonomy" id="2971264"/>
    <lineage>
        <taxon>Bacteria</taxon>
        <taxon>Pseudomonadati</taxon>
        <taxon>Pseudomonadota</taxon>
        <taxon>Gammaproteobacteria</taxon>
        <taxon>Enterobacterales</taxon>
        <taxon>Enterobacteriaceae</taxon>
        <taxon>Citrobacter</taxon>
    </lineage>
</organism>
<evidence type="ECO:0000313" key="3">
    <source>
        <dbReference type="Proteomes" id="UP001174867"/>
    </source>
</evidence>
<evidence type="ECO:0000256" key="1">
    <source>
        <dbReference type="SAM" id="Phobius"/>
    </source>
</evidence>
<protein>
    <submittedName>
        <fullName evidence="2">DUF1294 domain-containing protein</fullName>
    </submittedName>
</protein>
<reference evidence="2 3" key="1">
    <citation type="submission" date="2023-07" db="EMBL/GenBank/DDBJ databases">
        <title>Citrobacter selenititolerans sp. nov., isolated from seleniferous soil.</title>
        <authorList>
            <person name="Zhang S."/>
            <person name="Li K."/>
            <person name="Peng J."/>
            <person name="Wang H."/>
            <person name="Sun J."/>
            <person name="Guo Y."/>
        </authorList>
    </citation>
    <scope>NUCLEOTIDE SEQUENCE [LARGE SCALE GENOMIC DNA]</scope>
    <source>
        <strain evidence="2 3">S2-9</strain>
    </source>
</reference>
<name>A0ABT8PWA6_9ENTR</name>
<feature type="transmembrane region" description="Helical" evidence="1">
    <location>
        <begin position="90"/>
        <end position="108"/>
    </location>
</feature>
<keyword evidence="3" id="KW-1185">Reference proteome</keyword>
<dbReference type="InterPro" id="IPR010718">
    <property type="entry name" value="DUF1294"/>
</dbReference>
<keyword evidence="1" id="KW-0472">Membrane</keyword>
<sequence length="118" mass="13490">MRINQLCYSLLALALIASFYVSHSFWVWLLLVNLFTFLLYGADKYAARSNWQRVPEKTLLIFGLVGGWPGGAIAQQLFRHKTQKQPFKTWFILSVVANVVVLLGLVYQSELLEQISVL</sequence>
<dbReference type="Proteomes" id="UP001174867">
    <property type="component" value="Unassembled WGS sequence"/>
</dbReference>
<dbReference type="EMBL" id="JAUJYW010000005">
    <property type="protein sequence ID" value="MDN8600655.1"/>
    <property type="molecule type" value="Genomic_DNA"/>
</dbReference>
<dbReference type="RefSeq" id="WP_301699839.1">
    <property type="nucleotide sequence ID" value="NZ_JAUJYW010000005.1"/>
</dbReference>
<feature type="transmembrane region" description="Helical" evidence="1">
    <location>
        <begin position="12"/>
        <end position="39"/>
    </location>
</feature>
<comment type="caution">
    <text evidence="2">The sequence shown here is derived from an EMBL/GenBank/DDBJ whole genome shotgun (WGS) entry which is preliminary data.</text>
</comment>
<dbReference type="Pfam" id="PF06961">
    <property type="entry name" value="DUF1294"/>
    <property type="match status" value="1"/>
</dbReference>
<keyword evidence="1" id="KW-0812">Transmembrane</keyword>
<feature type="transmembrane region" description="Helical" evidence="1">
    <location>
        <begin position="59"/>
        <end position="78"/>
    </location>
</feature>
<keyword evidence="1" id="KW-1133">Transmembrane helix</keyword>
<proteinExistence type="predicted"/>